<comment type="caution">
    <text evidence="7">The sequence shown here is derived from an EMBL/GenBank/DDBJ whole genome shotgun (WGS) entry which is preliminary data.</text>
</comment>
<dbReference type="PANTHER" id="PTHR23501">
    <property type="entry name" value="MAJOR FACILITATOR SUPERFAMILY"/>
    <property type="match status" value="1"/>
</dbReference>
<evidence type="ECO:0000256" key="3">
    <source>
        <dbReference type="ARBA" id="ARBA00022989"/>
    </source>
</evidence>
<feature type="transmembrane region" description="Helical" evidence="5">
    <location>
        <begin position="407"/>
        <end position="430"/>
    </location>
</feature>
<dbReference type="Proteomes" id="UP000606172">
    <property type="component" value="Unassembled WGS sequence"/>
</dbReference>
<dbReference type="SUPFAM" id="SSF103473">
    <property type="entry name" value="MFS general substrate transporter"/>
    <property type="match status" value="1"/>
</dbReference>
<feature type="transmembrane region" description="Helical" evidence="5">
    <location>
        <begin position="171"/>
        <end position="193"/>
    </location>
</feature>
<feature type="transmembrane region" description="Helical" evidence="5">
    <location>
        <begin position="450"/>
        <end position="476"/>
    </location>
</feature>
<gene>
    <name evidence="7" type="ORF">Ssi02_27000</name>
</gene>
<dbReference type="GO" id="GO:0022857">
    <property type="term" value="F:transmembrane transporter activity"/>
    <property type="evidence" value="ECO:0007669"/>
    <property type="project" value="InterPro"/>
</dbReference>
<feature type="transmembrane region" description="Helical" evidence="5">
    <location>
        <begin position="311"/>
        <end position="333"/>
    </location>
</feature>
<feature type="transmembrane region" description="Helical" evidence="5">
    <location>
        <begin position="84"/>
        <end position="109"/>
    </location>
</feature>
<feature type="transmembrane region" description="Helical" evidence="5">
    <location>
        <begin position="21"/>
        <end position="48"/>
    </location>
</feature>
<evidence type="ECO:0000313" key="8">
    <source>
        <dbReference type="Proteomes" id="UP000606172"/>
    </source>
</evidence>
<keyword evidence="8" id="KW-1185">Reference proteome</keyword>
<dbReference type="Gene3D" id="1.20.1250.20">
    <property type="entry name" value="MFS general substrate transporter like domains"/>
    <property type="match status" value="1"/>
</dbReference>
<feature type="domain" description="Major facilitator superfamily (MFS) profile" evidence="6">
    <location>
        <begin position="18"/>
        <end position="481"/>
    </location>
</feature>
<evidence type="ECO:0000259" key="6">
    <source>
        <dbReference type="PROSITE" id="PS50850"/>
    </source>
</evidence>
<feature type="transmembrane region" description="Helical" evidence="5">
    <location>
        <begin position="146"/>
        <end position="165"/>
    </location>
</feature>
<evidence type="ECO:0000313" key="7">
    <source>
        <dbReference type="EMBL" id="GII92469.1"/>
    </source>
</evidence>
<feature type="transmembrane region" description="Helical" evidence="5">
    <location>
        <begin position="276"/>
        <end position="299"/>
    </location>
</feature>
<name>A0A919RIH2_9ACTN</name>
<dbReference type="EMBL" id="BOOW01000016">
    <property type="protein sequence ID" value="GII92469.1"/>
    <property type="molecule type" value="Genomic_DNA"/>
</dbReference>
<proteinExistence type="predicted"/>
<feature type="transmembrane region" description="Helical" evidence="5">
    <location>
        <begin position="115"/>
        <end position="134"/>
    </location>
</feature>
<dbReference type="InterPro" id="IPR020846">
    <property type="entry name" value="MFS_dom"/>
</dbReference>
<keyword evidence="2 5" id="KW-0812">Transmembrane</keyword>
<organism evidence="7 8">
    <name type="scientific">Sinosporangium siamense</name>
    <dbReference type="NCBI Taxonomy" id="1367973"/>
    <lineage>
        <taxon>Bacteria</taxon>
        <taxon>Bacillati</taxon>
        <taxon>Actinomycetota</taxon>
        <taxon>Actinomycetes</taxon>
        <taxon>Streptosporangiales</taxon>
        <taxon>Streptosporangiaceae</taxon>
        <taxon>Sinosporangium</taxon>
    </lineage>
</organism>
<keyword evidence="3 5" id="KW-1133">Transmembrane helix</keyword>
<evidence type="ECO:0000256" key="2">
    <source>
        <dbReference type="ARBA" id="ARBA00022692"/>
    </source>
</evidence>
<dbReference type="GO" id="GO:0005886">
    <property type="term" value="C:plasma membrane"/>
    <property type="evidence" value="ECO:0007669"/>
    <property type="project" value="UniProtKB-SubCell"/>
</dbReference>
<accession>A0A919RIH2</accession>
<dbReference type="PRINTS" id="PR01036">
    <property type="entry name" value="TCRTETB"/>
</dbReference>
<sequence>MELLSERTQPTGREIARILAGLMLALFICVMSTMIVTNALPSIVASLGGSQSEYTWLVAASLLMMTVSTPIWGRCADQFNKKTLVRSALGLFLLGSIGAGLSQSIWMLICMRGLQGIAMGGLMATTQAVIASIVPPRQSGRYSSYISLVMVVATLCGPLVGGLIVDTDWLGWRWCFFVVVPPALASLAVLQRYLHLPVHRRETRVDYLGSLLVAVTVTLLLLWVTFAGEAYAWLSWQTAAILTGTLLMGVLTVYVERRHPNPILALPVLRDRTTAWASIGSFAVGVVMFSSMVFLSQYFQLARGYSPTEAGLLSMPMLIGTAAATLAAGHLIAKFGRWKAILVAGSAVLALGLALIGRLDDAPAWTVPAAAVLVGVGIGVVIQNYVLIAQNAADPTQVGTAGATVTFFRSLGGVLGMSALGAIVTSGVGAQADLDLATLTPALREAAQASYADALGLVFVVSGAVAAVSLVAAVVIRETPLRTTVHRAKS</sequence>
<evidence type="ECO:0000256" key="1">
    <source>
        <dbReference type="ARBA" id="ARBA00004651"/>
    </source>
</evidence>
<reference evidence="7" key="1">
    <citation type="submission" date="2021-01" db="EMBL/GenBank/DDBJ databases">
        <title>Whole genome shotgun sequence of Sinosporangium siamense NBRC 109515.</title>
        <authorList>
            <person name="Komaki H."/>
            <person name="Tamura T."/>
        </authorList>
    </citation>
    <scope>NUCLEOTIDE SEQUENCE</scope>
    <source>
        <strain evidence="7">NBRC 109515</strain>
    </source>
</reference>
<dbReference type="InterPro" id="IPR036259">
    <property type="entry name" value="MFS_trans_sf"/>
</dbReference>
<feature type="transmembrane region" description="Helical" evidence="5">
    <location>
        <begin position="365"/>
        <end position="387"/>
    </location>
</feature>
<feature type="transmembrane region" description="Helical" evidence="5">
    <location>
        <begin position="205"/>
        <end position="224"/>
    </location>
</feature>
<dbReference type="InterPro" id="IPR011701">
    <property type="entry name" value="MFS"/>
</dbReference>
<dbReference type="PROSITE" id="PS50850">
    <property type="entry name" value="MFS"/>
    <property type="match status" value="1"/>
</dbReference>
<dbReference type="Gene3D" id="1.20.1720.10">
    <property type="entry name" value="Multidrug resistance protein D"/>
    <property type="match status" value="1"/>
</dbReference>
<keyword evidence="4 5" id="KW-0472">Membrane</keyword>
<dbReference type="Pfam" id="PF07690">
    <property type="entry name" value="MFS_1"/>
    <property type="match status" value="1"/>
</dbReference>
<evidence type="ECO:0000256" key="4">
    <source>
        <dbReference type="ARBA" id="ARBA00023136"/>
    </source>
</evidence>
<dbReference type="RefSeq" id="WP_204025314.1">
    <property type="nucleotide sequence ID" value="NZ_BOOW01000016.1"/>
</dbReference>
<feature type="transmembrane region" description="Helical" evidence="5">
    <location>
        <begin position="54"/>
        <end position="72"/>
    </location>
</feature>
<dbReference type="AlphaFoldDB" id="A0A919RIH2"/>
<feature type="transmembrane region" description="Helical" evidence="5">
    <location>
        <begin position="230"/>
        <end position="255"/>
    </location>
</feature>
<dbReference type="PANTHER" id="PTHR23501:SF197">
    <property type="entry name" value="COMD"/>
    <property type="match status" value="1"/>
</dbReference>
<comment type="subcellular location">
    <subcellularLocation>
        <location evidence="1">Cell membrane</location>
        <topology evidence="1">Multi-pass membrane protein</topology>
    </subcellularLocation>
</comment>
<evidence type="ECO:0000256" key="5">
    <source>
        <dbReference type="SAM" id="Phobius"/>
    </source>
</evidence>
<feature type="transmembrane region" description="Helical" evidence="5">
    <location>
        <begin position="340"/>
        <end position="359"/>
    </location>
</feature>
<protein>
    <recommendedName>
        <fullName evidence="6">Major facilitator superfamily (MFS) profile domain-containing protein</fullName>
    </recommendedName>
</protein>